<reference evidence="4" key="1">
    <citation type="journal article" date="2013" name="Nature">
        <title>Pan genome of the phytoplankton Emiliania underpins its global distribution.</title>
        <authorList>
            <person name="Read B.A."/>
            <person name="Kegel J."/>
            <person name="Klute M.J."/>
            <person name="Kuo A."/>
            <person name="Lefebvre S.C."/>
            <person name="Maumus F."/>
            <person name="Mayer C."/>
            <person name="Miller J."/>
            <person name="Monier A."/>
            <person name="Salamov A."/>
            <person name="Young J."/>
            <person name="Aguilar M."/>
            <person name="Claverie J.M."/>
            <person name="Frickenhaus S."/>
            <person name="Gonzalez K."/>
            <person name="Herman E.K."/>
            <person name="Lin Y.C."/>
            <person name="Napier J."/>
            <person name="Ogata H."/>
            <person name="Sarno A.F."/>
            <person name="Shmutz J."/>
            <person name="Schroeder D."/>
            <person name="de Vargas C."/>
            <person name="Verret F."/>
            <person name="von Dassow P."/>
            <person name="Valentin K."/>
            <person name="Van de Peer Y."/>
            <person name="Wheeler G."/>
            <person name="Dacks J.B."/>
            <person name="Delwiche C.F."/>
            <person name="Dyhrman S.T."/>
            <person name="Glockner G."/>
            <person name="John U."/>
            <person name="Richards T."/>
            <person name="Worden A.Z."/>
            <person name="Zhang X."/>
            <person name="Grigoriev I.V."/>
            <person name="Allen A.E."/>
            <person name="Bidle K."/>
            <person name="Borodovsky M."/>
            <person name="Bowler C."/>
            <person name="Brownlee C."/>
            <person name="Cock J.M."/>
            <person name="Elias M."/>
            <person name="Gladyshev V.N."/>
            <person name="Groth M."/>
            <person name="Guda C."/>
            <person name="Hadaegh A."/>
            <person name="Iglesias-Rodriguez M.D."/>
            <person name="Jenkins J."/>
            <person name="Jones B.M."/>
            <person name="Lawson T."/>
            <person name="Leese F."/>
            <person name="Lindquist E."/>
            <person name="Lobanov A."/>
            <person name="Lomsadze A."/>
            <person name="Malik S.B."/>
            <person name="Marsh M.E."/>
            <person name="Mackinder L."/>
            <person name="Mock T."/>
            <person name="Mueller-Roeber B."/>
            <person name="Pagarete A."/>
            <person name="Parker M."/>
            <person name="Probert I."/>
            <person name="Quesneville H."/>
            <person name="Raines C."/>
            <person name="Rensing S.A."/>
            <person name="Riano-Pachon D.M."/>
            <person name="Richier S."/>
            <person name="Rokitta S."/>
            <person name="Shiraiwa Y."/>
            <person name="Soanes D.M."/>
            <person name="van der Giezen M."/>
            <person name="Wahlund T.M."/>
            <person name="Williams B."/>
            <person name="Wilson W."/>
            <person name="Wolfe G."/>
            <person name="Wurch L.L."/>
        </authorList>
    </citation>
    <scope>NUCLEOTIDE SEQUENCE</scope>
</reference>
<keyword evidence="2" id="KW-1133">Transmembrane helix</keyword>
<dbReference type="KEGG" id="ehx:EMIHUDRAFT_252134"/>
<evidence type="ECO:0000256" key="2">
    <source>
        <dbReference type="SAM" id="Phobius"/>
    </source>
</evidence>
<dbReference type="PaxDb" id="2903-EOD37325"/>
<sequence>MISLFKATPLAPVYSWHPPTMGCVLTLVSLFALLVGVDCLTALAGPKLHLTARLAGGTSPRVPHGATAQFGGNKKQAPQRFTFDGRPPRDGPQPPSPVLFVAVPVGLFCAFIFWALAA</sequence>
<feature type="transmembrane region" description="Helical" evidence="2">
    <location>
        <begin position="21"/>
        <end position="44"/>
    </location>
</feature>
<feature type="region of interest" description="Disordered" evidence="1">
    <location>
        <begin position="65"/>
        <end position="93"/>
    </location>
</feature>
<protein>
    <submittedName>
        <fullName evidence="3">Uncharacterized protein</fullName>
    </submittedName>
</protein>
<dbReference type="RefSeq" id="XP_005789754.1">
    <property type="nucleotide sequence ID" value="XM_005789697.1"/>
</dbReference>
<dbReference type="EnsemblProtists" id="EOD37325">
    <property type="protein sequence ID" value="EOD37325"/>
    <property type="gene ID" value="EMIHUDRAFT_252134"/>
</dbReference>
<keyword evidence="4" id="KW-1185">Reference proteome</keyword>
<accession>A0A0D3KNJ0</accession>
<dbReference type="AlphaFoldDB" id="A0A0D3KNJ0"/>
<dbReference type="HOGENOM" id="CLU_2325156_0_0_1"/>
<evidence type="ECO:0000313" key="4">
    <source>
        <dbReference type="Proteomes" id="UP000013827"/>
    </source>
</evidence>
<keyword evidence="2" id="KW-0812">Transmembrane</keyword>
<name>A0A0D3KNJ0_EMIH1</name>
<dbReference type="Proteomes" id="UP000013827">
    <property type="component" value="Unassembled WGS sequence"/>
</dbReference>
<organism evidence="3 4">
    <name type="scientific">Emiliania huxleyi (strain CCMP1516)</name>
    <dbReference type="NCBI Taxonomy" id="280463"/>
    <lineage>
        <taxon>Eukaryota</taxon>
        <taxon>Haptista</taxon>
        <taxon>Haptophyta</taxon>
        <taxon>Prymnesiophyceae</taxon>
        <taxon>Isochrysidales</taxon>
        <taxon>Noelaerhabdaceae</taxon>
        <taxon>Emiliania</taxon>
    </lineage>
</organism>
<evidence type="ECO:0000256" key="1">
    <source>
        <dbReference type="SAM" id="MobiDB-lite"/>
    </source>
</evidence>
<feature type="transmembrane region" description="Helical" evidence="2">
    <location>
        <begin position="98"/>
        <end position="117"/>
    </location>
</feature>
<proteinExistence type="predicted"/>
<dbReference type="GeneID" id="17282594"/>
<reference evidence="3" key="2">
    <citation type="submission" date="2024-10" db="UniProtKB">
        <authorList>
            <consortium name="EnsemblProtists"/>
        </authorList>
    </citation>
    <scope>IDENTIFICATION</scope>
</reference>
<keyword evidence="2" id="KW-0472">Membrane</keyword>
<evidence type="ECO:0000313" key="3">
    <source>
        <dbReference type="EnsemblProtists" id="EOD37325"/>
    </source>
</evidence>